<dbReference type="Gene3D" id="1.10.101.10">
    <property type="entry name" value="PGBD-like superfamily/PGBD"/>
    <property type="match status" value="1"/>
</dbReference>
<gene>
    <name evidence="2" type="ORF">N0K80_07045</name>
</gene>
<dbReference type="Proteomes" id="UP001081467">
    <property type="component" value="Unassembled WGS sequence"/>
</dbReference>
<accession>A0ABT4JNG9</accession>
<evidence type="ECO:0000313" key="3">
    <source>
        <dbReference type="Proteomes" id="UP001081467"/>
    </source>
</evidence>
<comment type="caution">
    <text evidence="2">The sequence shown here is derived from an EMBL/GenBank/DDBJ whole genome shotgun (WGS) entry which is preliminary data.</text>
</comment>
<dbReference type="InterPro" id="IPR015020">
    <property type="entry name" value="Rv2525c-like_Glyco_Hydro-like"/>
</dbReference>
<protein>
    <submittedName>
        <fullName evidence="2">DUF1906 domain-containing protein</fullName>
    </submittedName>
</protein>
<name>A0ABT4JNG9_9LACO</name>
<organism evidence="2 3">
    <name type="scientific">Dellaglioa carnosa</name>
    <dbReference type="NCBI Taxonomy" id="2995136"/>
    <lineage>
        <taxon>Bacteria</taxon>
        <taxon>Bacillati</taxon>
        <taxon>Bacillota</taxon>
        <taxon>Bacilli</taxon>
        <taxon>Lactobacillales</taxon>
        <taxon>Lactobacillaceae</taxon>
        <taxon>Dellaglioa</taxon>
    </lineage>
</organism>
<dbReference type="InterPro" id="IPR036366">
    <property type="entry name" value="PGBDSf"/>
</dbReference>
<dbReference type="EMBL" id="JANXLI010000007">
    <property type="protein sequence ID" value="MCZ2491909.1"/>
    <property type="molecule type" value="Genomic_DNA"/>
</dbReference>
<dbReference type="InterPro" id="IPR017853">
    <property type="entry name" value="GH"/>
</dbReference>
<dbReference type="RefSeq" id="WP_269024276.1">
    <property type="nucleotide sequence ID" value="NZ_JANXKW010000008.1"/>
</dbReference>
<dbReference type="SUPFAM" id="SSF47090">
    <property type="entry name" value="PGBD-like"/>
    <property type="match status" value="2"/>
</dbReference>
<dbReference type="CDD" id="cd06418">
    <property type="entry name" value="GH25_BacA-like"/>
    <property type="match status" value="1"/>
</dbReference>
<evidence type="ECO:0000313" key="2">
    <source>
        <dbReference type="EMBL" id="MCZ2491909.1"/>
    </source>
</evidence>
<evidence type="ECO:0000259" key="1">
    <source>
        <dbReference type="Pfam" id="PF08924"/>
    </source>
</evidence>
<dbReference type="Gene3D" id="3.20.20.80">
    <property type="entry name" value="Glycosidases"/>
    <property type="match status" value="1"/>
</dbReference>
<reference evidence="2" key="1">
    <citation type="submission" date="2022-09" db="EMBL/GenBank/DDBJ databases">
        <title>Diversity of Dellaglioa algida.</title>
        <authorList>
            <person name="Matthias E."/>
            <person name="Werum V."/>
        </authorList>
    </citation>
    <scope>NUCLEOTIDE SEQUENCE</scope>
    <source>
        <strain evidence="2">TMW 2.2523</strain>
    </source>
</reference>
<proteinExistence type="predicted"/>
<dbReference type="Pfam" id="PF08924">
    <property type="entry name" value="Rv2525c_GlyHyd-like"/>
    <property type="match status" value="1"/>
</dbReference>
<dbReference type="InterPro" id="IPR036365">
    <property type="entry name" value="PGBD-like_sf"/>
</dbReference>
<dbReference type="SUPFAM" id="SSF51445">
    <property type="entry name" value="(Trans)glycosidases"/>
    <property type="match status" value="1"/>
</dbReference>
<keyword evidence="3" id="KW-1185">Reference proteome</keyword>
<feature type="domain" description="Rv2525c-like glycoside hydrolase-like" evidence="1">
    <location>
        <begin position="304"/>
        <end position="487"/>
    </location>
</feature>
<sequence>MEKQVRDAKVLEVQKWLNATYSSVSGYDKVTENGNTGWGTIYSLREGLQHELGISPVADGFGEQTEAALKPIIGSLKVGYKGNIAKLIQGAFWCKGINPTDFNTTFSAETKAAVVSMQKDAGLSGNGTVTVEFMKALFDMMAFSLVENGDTHIRTMQQELNHDYTAYFGILPCDGIYQRDTNTALIYALQAEEGMDTDTANGAYGPATIAATPTVKPGETGKIVRLIQWGLYVNGFNQKAEFNSSFDTYTATEVEAFRKFMMLTPYSSTADLTVIKGLLTSNGNTSRDSIAFDTATQLSLAEIKALKAVDFTTVGRYLTGTVGTGSAEKDKFLTTAEINNLVAEGFSIFPIYEDGGYEEKYFTAEEGITDGYLAGDAAESLGFAVGTVIYFAVDVDFQEGDIDGTVIPYIQRVQSTLSRYGYKTGIYGTRNVCLHAKRNGIDNFFVSNMSTGWSGNLGFPMPEDWDFDQFTEYTQNGVDIDQVASSGKDLGCKKFDINKSELFDDKIKNLSKANSTFNPMVNISFELNKTYSYTAPGMDIFITTASEWESKTEKNILFTIKNGKIEDTFGLTAINPSVPFYNYFDRVNVEQSVNKTANQLINGEIIYGIVTRSEEPGQIGFKMTYNFTIANGGVSEKVSATFEFYYKQIVNAPYPVQAYNDAFKKITNPSFDVVTKVSVVVMGLQGAVTAVVQKGEELKPLMGVFDSFVTELSAL</sequence>